<dbReference type="SUPFAM" id="SSF56349">
    <property type="entry name" value="DNA breaking-rejoining enzymes"/>
    <property type="match status" value="1"/>
</dbReference>
<evidence type="ECO:0000256" key="2">
    <source>
        <dbReference type="ARBA" id="ARBA00023172"/>
    </source>
</evidence>
<dbReference type="InterPro" id="IPR052925">
    <property type="entry name" value="Phage_Integrase-like_Recomb"/>
</dbReference>
<dbReference type="PANTHER" id="PTHR34605">
    <property type="entry name" value="PHAGE_INTEGRASE DOMAIN-CONTAINING PROTEIN"/>
    <property type="match status" value="1"/>
</dbReference>
<sequence>MVYAPSLTPRPSPLRPHVLAKEHLHEWLPLNPSPTPLAGPTEADPHSTSSLDMNKLLQIKALRERAWDESTLTTYGSGLLVFHVFCDSKDIAEADRAPASHTLIISFIASLARCYSGSTITNYVSGIRAWHLLHSLKWQVDKLDLDILIRAADKSAPPTSKHPPCEPFTINYIISLRQHLALDNPLHAAVFACLTMAFYGTAHLGELTVPTLNSFDPTKHIKPLDVRTETDRHGLISTVFHIPKTKTAKVSGKDIYWAQQEGPLDPLAAYNNHLQVNEPTHADHLFSYLHKGKHRPLTKQAFIKTLTQATQAARVPALKGHAICIGSTLEYLLHGVPLEAMKAKGHWASDAFSVYLTHHAQVLAPYIQAQLELHMAFLQLTIPSPRNCR</sequence>
<evidence type="ECO:0000313" key="5">
    <source>
        <dbReference type="Proteomes" id="UP000559027"/>
    </source>
</evidence>
<keyword evidence="2" id="KW-0233">DNA recombination</keyword>
<dbReference type="EMBL" id="JAACJO010000023">
    <property type="protein sequence ID" value="KAF5347756.1"/>
    <property type="molecule type" value="Genomic_DNA"/>
</dbReference>
<evidence type="ECO:0000259" key="3">
    <source>
        <dbReference type="PROSITE" id="PS51900"/>
    </source>
</evidence>
<keyword evidence="5" id="KW-1185">Reference proteome</keyword>
<dbReference type="GO" id="GO:0006310">
    <property type="term" value="P:DNA recombination"/>
    <property type="evidence" value="ECO:0007669"/>
    <property type="project" value="UniProtKB-KW"/>
</dbReference>
<keyword evidence="1" id="KW-0238">DNA-binding</keyword>
<name>A0A8H5FSQ4_9AGAR</name>
<reference evidence="4 5" key="1">
    <citation type="journal article" date="2020" name="ISME J.">
        <title>Uncovering the hidden diversity of litter-decomposition mechanisms in mushroom-forming fungi.</title>
        <authorList>
            <person name="Floudas D."/>
            <person name="Bentzer J."/>
            <person name="Ahren D."/>
            <person name="Johansson T."/>
            <person name="Persson P."/>
            <person name="Tunlid A."/>
        </authorList>
    </citation>
    <scope>NUCLEOTIDE SEQUENCE [LARGE SCALE GENOMIC DNA]</scope>
    <source>
        <strain evidence="4 5">CBS 146.42</strain>
    </source>
</reference>
<proteinExistence type="predicted"/>
<dbReference type="SUPFAM" id="SSF47823">
    <property type="entry name" value="lambda integrase-like, N-terminal domain"/>
    <property type="match status" value="1"/>
</dbReference>
<dbReference type="InterPro" id="IPR044068">
    <property type="entry name" value="CB"/>
</dbReference>
<evidence type="ECO:0000256" key="1">
    <source>
        <dbReference type="ARBA" id="ARBA00023125"/>
    </source>
</evidence>
<dbReference type="InterPro" id="IPR013762">
    <property type="entry name" value="Integrase-like_cat_sf"/>
</dbReference>
<dbReference type="Gene3D" id="1.10.443.10">
    <property type="entry name" value="Intergrase catalytic core"/>
    <property type="match status" value="1"/>
</dbReference>
<dbReference type="InterPro" id="IPR011010">
    <property type="entry name" value="DNA_brk_join_enz"/>
</dbReference>
<dbReference type="Proteomes" id="UP000559027">
    <property type="component" value="Unassembled WGS sequence"/>
</dbReference>
<accession>A0A8H5FSQ4</accession>
<organism evidence="4 5">
    <name type="scientific">Leucocoprinus leucothites</name>
    <dbReference type="NCBI Taxonomy" id="201217"/>
    <lineage>
        <taxon>Eukaryota</taxon>
        <taxon>Fungi</taxon>
        <taxon>Dikarya</taxon>
        <taxon>Basidiomycota</taxon>
        <taxon>Agaricomycotina</taxon>
        <taxon>Agaricomycetes</taxon>
        <taxon>Agaricomycetidae</taxon>
        <taxon>Agaricales</taxon>
        <taxon>Agaricineae</taxon>
        <taxon>Agaricaceae</taxon>
        <taxon>Leucocoprinus</taxon>
    </lineage>
</organism>
<dbReference type="OrthoDB" id="2678913at2759"/>
<protein>
    <recommendedName>
        <fullName evidence="3">Core-binding (CB) domain-containing protein</fullName>
    </recommendedName>
</protein>
<dbReference type="PROSITE" id="PS51900">
    <property type="entry name" value="CB"/>
    <property type="match status" value="1"/>
</dbReference>
<dbReference type="Gene3D" id="1.10.150.130">
    <property type="match status" value="1"/>
</dbReference>
<dbReference type="InterPro" id="IPR010998">
    <property type="entry name" value="Integrase_recombinase_N"/>
</dbReference>
<dbReference type="GO" id="GO:0015074">
    <property type="term" value="P:DNA integration"/>
    <property type="evidence" value="ECO:0007669"/>
    <property type="project" value="InterPro"/>
</dbReference>
<dbReference type="AlphaFoldDB" id="A0A8H5FSQ4"/>
<comment type="caution">
    <text evidence="4">The sequence shown here is derived from an EMBL/GenBank/DDBJ whole genome shotgun (WGS) entry which is preliminary data.</text>
</comment>
<feature type="domain" description="Core-binding (CB)" evidence="3">
    <location>
        <begin position="47"/>
        <end position="135"/>
    </location>
</feature>
<dbReference type="PANTHER" id="PTHR34605:SF3">
    <property type="entry name" value="P CELL-TYPE AGGLUTINATION PROTEIN MAP4-LIKE-RELATED"/>
    <property type="match status" value="1"/>
</dbReference>
<gene>
    <name evidence="4" type="ORF">D9756_010246</name>
</gene>
<dbReference type="GO" id="GO:0003677">
    <property type="term" value="F:DNA binding"/>
    <property type="evidence" value="ECO:0007669"/>
    <property type="project" value="UniProtKB-KW"/>
</dbReference>
<evidence type="ECO:0000313" key="4">
    <source>
        <dbReference type="EMBL" id="KAF5347756.1"/>
    </source>
</evidence>